<proteinExistence type="predicted"/>
<keyword evidence="2" id="KW-1185">Reference proteome</keyword>
<dbReference type="EMBL" id="JBGOOT010000078">
    <property type="protein sequence ID" value="MEZ8197069.1"/>
    <property type="molecule type" value="Genomic_DNA"/>
</dbReference>
<protein>
    <submittedName>
        <fullName evidence="1">Uncharacterized protein</fullName>
    </submittedName>
</protein>
<accession>A0ABV4MC09</accession>
<sequence length="170" mass="19902">MTQRSNAAGKKKQQEARITLRDQLWEGEIEEISLWDRKKHDGFTTIPRTMPQIFRIMDKEADKGKPVSGTYFSLWCNVWDENFIEIKDKKRFAFEAGFSGERAVTAWTSRMRKLEEIGFISSRSGVQGEFNYIIIINPLHVIKSIYKDRNKDDLYNALLGRMNEVKAKFD</sequence>
<dbReference type="RefSeq" id="WP_371731253.1">
    <property type="nucleotide sequence ID" value="NZ_JBGOOT010000078.1"/>
</dbReference>
<gene>
    <name evidence="1" type="ORF">ACED38_19665</name>
</gene>
<dbReference type="Proteomes" id="UP001569153">
    <property type="component" value="Unassembled WGS sequence"/>
</dbReference>
<comment type="caution">
    <text evidence="1">The sequence shown here is derived from an EMBL/GenBank/DDBJ whole genome shotgun (WGS) entry which is preliminary data.</text>
</comment>
<evidence type="ECO:0000313" key="2">
    <source>
        <dbReference type="Proteomes" id="UP001569153"/>
    </source>
</evidence>
<evidence type="ECO:0000313" key="1">
    <source>
        <dbReference type="EMBL" id="MEZ8197069.1"/>
    </source>
</evidence>
<organism evidence="1 2">
    <name type="scientific">Vibrio cortegadensis</name>
    <dbReference type="NCBI Taxonomy" id="1328770"/>
    <lineage>
        <taxon>Bacteria</taxon>
        <taxon>Pseudomonadati</taxon>
        <taxon>Pseudomonadota</taxon>
        <taxon>Gammaproteobacteria</taxon>
        <taxon>Vibrionales</taxon>
        <taxon>Vibrionaceae</taxon>
        <taxon>Vibrio</taxon>
    </lineage>
</organism>
<reference evidence="1 2" key="1">
    <citation type="submission" date="2024-06" db="EMBL/GenBank/DDBJ databases">
        <authorList>
            <person name="Steensen K."/>
            <person name="Seneca J."/>
            <person name="Bartlau N."/>
            <person name="Yu A.X."/>
            <person name="Polz M.F."/>
        </authorList>
    </citation>
    <scope>NUCLEOTIDE SEQUENCE [LARGE SCALE GENOMIC DNA]</scope>
    <source>
        <strain evidence="1 2">FF146</strain>
    </source>
</reference>
<name>A0ABV4MC09_9VIBR</name>